<protein>
    <submittedName>
        <fullName evidence="2">Signal peptide protein</fullName>
    </submittedName>
</protein>
<dbReference type="AlphaFoldDB" id="G7URP4"/>
<organism evidence="2 3">
    <name type="scientific">Pseudoxanthomonas spadix (strain BD-a59)</name>
    <dbReference type="NCBI Taxonomy" id="1045855"/>
    <lineage>
        <taxon>Bacteria</taxon>
        <taxon>Pseudomonadati</taxon>
        <taxon>Pseudomonadota</taxon>
        <taxon>Gammaproteobacteria</taxon>
        <taxon>Lysobacterales</taxon>
        <taxon>Lysobacteraceae</taxon>
        <taxon>Pseudoxanthomonas</taxon>
    </lineage>
</organism>
<dbReference type="eggNOG" id="ENOG503051F">
    <property type="taxonomic scope" value="Bacteria"/>
</dbReference>
<name>G7URP4_PSEUP</name>
<dbReference type="EMBL" id="CP003093">
    <property type="protein sequence ID" value="AER55922.1"/>
    <property type="molecule type" value="Genomic_DNA"/>
</dbReference>
<dbReference type="HOGENOM" id="CLU_135486_0_0_6"/>
<proteinExistence type="predicted"/>
<dbReference type="PROSITE" id="PS51257">
    <property type="entry name" value="PROKAR_LIPOPROTEIN"/>
    <property type="match status" value="1"/>
</dbReference>
<keyword evidence="1" id="KW-0732">Signal</keyword>
<dbReference type="RefSeq" id="WP_014160099.1">
    <property type="nucleotide sequence ID" value="NC_016147.2"/>
</dbReference>
<evidence type="ECO:0000256" key="1">
    <source>
        <dbReference type="SAM" id="SignalP"/>
    </source>
</evidence>
<gene>
    <name evidence="2" type="ordered locus">DSC_06355</name>
</gene>
<feature type="signal peptide" evidence="1">
    <location>
        <begin position="1"/>
        <end position="21"/>
    </location>
</feature>
<sequence length="166" mass="17343">MKSTNRLMLAACLGMSVVSLAACKKEEAPAQQAEAAPMTAPTGTEDAAWKPYLQDVVGRNMGTISNSPIMYYLPAETDSDFQGKYDRLAEQVGNAVQRGVTAGNMVAFGSPASAKMADLIVASFAKAEPGSFNGARVLFVGAAVDNDRVKAAVAPSGAEYVFIEAK</sequence>
<dbReference type="Proteomes" id="UP000005870">
    <property type="component" value="Chromosome"/>
</dbReference>
<feature type="chain" id="PRO_5003504274" evidence="1">
    <location>
        <begin position="22"/>
        <end position="166"/>
    </location>
</feature>
<dbReference type="KEGG" id="psd:DSC_06355"/>
<accession>G7URP4</accession>
<evidence type="ECO:0000313" key="2">
    <source>
        <dbReference type="EMBL" id="AER55922.1"/>
    </source>
</evidence>
<reference evidence="2 3" key="1">
    <citation type="journal article" date="2012" name="J. Bacteriol.">
        <title>Complete Genome Sequence of the BTEX-Degrading Bacterium Pseudoxanthomonas spadix BD-a59.</title>
        <authorList>
            <person name="Lee S.H."/>
            <person name="Jin H.M."/>
            <person name="Lee H.J."/>
            <person name="Kim J.M."/>
            <person name="Jeon C.O."/>
        </authorList>
    </citation>
    <scope>NUCLEOTIDE SEQUENCE [LARGE SCALE GENOMIC DNA]</scope>
    <source>
        <strain evidence="2 3">BD-a59</strain>
    </source>
</reference>
<keyword evidence="3" id="KW-1185">Reference proteome</keyword>
<evidence type="ECO:0000313" key="3">
    <source>
        <dbReference type="Proteomes" id="UP000005870"/>
    </source>
</evidence>
<dbReference type="OrthoDB" id="6022222at2"/>
<dbReference type="STRING" id="1045855.DSC_06355"/>